<gene>
    <name evidence="1" type="ORF">ARMSODRAFT_549649</name>
</gene>
<organism evidence="1 2">
    <name type="scientific">Armillaria solidipes</name>
    <dbReference type="NCBI Taxonomy" id="1076256"/>
    <lineage>
        <taxon>Eukaryota</taxon>
        <taxon>Fungi</taxon>
        <taxon>Dikarya</taxon>
        <taxon>Basidiomycota</taxon>
        <taxon>Agaricomycotina</taxon>
        <taxon>Agaricomycetes</taxon>
        <taxon>Agaricomycetidae</taxon>
        <taxon>Agaricales</taxon>
        <taxon>Marasmiineae</taxon>
        <taxon>Physalacriaceae</taxon>
        <taxon>Armillaria</taxon>
    </lineage>
</organism>
<keyword evidence="2" id="KW-1185">Reference proteome</keyword>
<dbReference type="Proteomes" id="UP000218334">
    <property type="component" value="Unassembled WGS sequence"/>
</dbReference>
<accession>A0A2H3B7K3</accession>
<name>A0A2H3B7K3_9AGAR</name>
<sequence>MQHLKVIKFYDVTISYFCDGSLARLSSHPFREIHLYDVVFHENGFDQMCAILQGSPDLERLFVHHTGPTTVSTFGGDETNQPRLDHTYDTRRGPRIRDLSVTKTCPVSVEKLRRFAFSLSKTVDFQHLAKILN</sequence>
<evidence type="ECO:0000313" key="2">
    <source>
        <dbReference type="Proteomes" id="UP000218334"/>
    </source>
</evidence>
<protein>
    <submittedName>
        <fullName evidence="1">Uncharacterized protein</fullName>
    </submittedName>
</protein>
<proteinExistence type="predicted"/>
<dbReference type="AlphaFoldDB" id="A0A2H3B7K3"/>
<evidence type="ECO:0000313" key="1">
    <source>
        <dbReference type="EMBL" id="PBK63002.1"/>
    </source>
</evidence>
<reference evidence="2" key="1">
    <citation type="journal article" date="2017" name="Nat. Ecol. Evol.">
        <title>Genome expansion and lineage-specific genetic innovations in the forest pathogenic fungi Armillaria.</title>
        <authorList>
            <person name="Sipos G."/>
            <person name="Prasanna A.N."/>
            <person name="Walter M.C."/>
            <person name="O'Connor E."/>
            <person name="Balint B."/>
            <person name="Krizsan K."/>
            <person name="Kiss B."/>
            <person name="Hess J."/>
            <person name="Varga T."/>
            <person name="Slot J."/>
            <person name="Riley R."/>
            <person name="Boka B."/>
            <person name="Rigling D."/>
            <person name="Barry K."/>
            <person name="Lee J."/>
            <person name="Mihaltcheva S."/>
            <person name="LaButti K."/>
            <person name="Lipzen A."/>
            <person name="Waldron R."/>
            <person name="Moloney N.M."/>
            <person name="Sperisen C."/>
            <person name="Kredics L."/>
            <person name="Vagvoelgyi C."/>
            <person name="Patrignani A."/>
            <person name="Fitzpatrick D."/>
            <person name="Nagy I."/>
            <person name="Doyle S."/>
            <person name="Anderson J.B."/>
            <person name="Grigoriev I.V."/>
            <person name="Gueldener U."/>
            <person name="Muensterkoetter M."/>
            <person name="Nagy L.G."/>
        </authorList>
    </citation>
    <scope>NUCLEOTIDE SEQUENCE [LARGE SCALE GENOMIC DNA]</scope>
    <source>
        <strain evidence="2">28-4</strain>
    </source>
</reference>
<dbReference type="EMBL" id="KZ293461">
    <property type="protein sequence ID" value="PBK63002.1"/>
    <property type="molecule type" value="Genomic_DNA"/>
</dbReference>